<dbReference type="EMBL" id="VOIH02000001">
    <property type="protein sequence ID" value="KAF3457053.1"/>
    <property type="molecule type" value="Genomic_DNA"/>
</dbReference>
<keyword evidence="3" id="KW-1185">Reference proteome</keyword>
<dbReference type="SUPFAM" id="SSF52047">
    <property type="entry name" value="RNI-like"/>
    <property type="match status" value="1"/>
</dbReference>
<dbReference type="InterPro" id="IPR050232">
    <property type="entry name" value="FBL13/AtMIF1-like"/>
</dbReference>
<reference evidence="2" key="1">
    <citation type="submission" date="2020-03" db="EMBL/GenBank/DDBJ databases">
        <title>A high-quality chromosome-level genome assembly of a woody plant with both climbing and erect habits, Rhamnella rubrinervis.</title>
        <authorList>
            <person name="Lu Z."/>
            <person name="Yang Y."/>
            <person name="Zhu X."/>
            <person name="Sun Y."/>
        </authorList>
    </citation>
    <scope>NUCLEOTIDE SEQUENCE</scope>
    <source>
        <strain evidence="2">BYM</strain>
        <tissue evidence="2">Leaf</tissue>
    </source>
</reference>
<gene>
    <name evidence="2" type="ORF">FNV43_RR01710</name>
</gene>
<dbReference type="Pfam" id="PF24758">
    <property type="entry name" value="LRR_At5g56370"/>
    <property type="match status" value="1"/>
</dbReference>
<feature type="domain" description="F-box/LRR-repeat protein 15/At3g58940/PEG3-like LRR" evidence="1">
    <location>
        <begin position="79"/>
        <end position="165"/>
    </location>
</feature>
<dbReference type="Proteomes" id="UP000796880">
    <property type="component" value="Unassembled WGS sequence"/>
</dbReference>
<dbReference type="InterPro" id="IPR032675">
    <property type="entry name" value="LRR_dom_sf"/>
</dbReference>
<dbReference type="Gene3D" id="3.80.10.10">
    <property type="entry name" value="Ribonuclease Inhibitor"/>
    <property type="match status" value="1"/>
</dbReference>
<evidence type="ECO:0000313" key="2">
    <source>
        <dbReference type="EMBL" id="KAF3457053.1"/>
    </source>
</evidence>
<dbReference type="PANTHER" id="PTHR31900">
    <property type="entry name" value="F-BOX/RNI SUPERFAMILY PROTEIN-RELATED"/>
    <property type="match status" value="1"/>
</dbReference>
<organism evidence="2 3">
    <name type="scientific">Rhamnella rubrinervis</name>
    <dbReference type="NCBI Taxonomy" id="2594499"/>
    <lineage>
        <taxon>Eukaryota</taxon>
        <taxon>Viridiplantae</taxon>
        <taxon>Streptophyta</taxon>
        <taxon>Embryophyta</taxon>
        <taxon>Tracheophyta</taxon>
        <taxon>Spermatophyta</taxon>
        <taxon>Magnoliopsida</taxon>
        <taxon>eudicotyledons</taxon>
        <taxon>Gunneridae</taxon>
        <taxon>Pentapetalae</taxon>
        <taxon>rosids</taxon>
        <taxon>fabids</taxon>
        <taxon>Rosales</taxon>
        <taxon>Rhamnaceae</taxon>
        <taxon>rhamnoid group</taxon>
        <taxon>Rhamneae</taxon>
        <taxon>Rhamnella</taxon>
    </lineage>
</organism>
<sequence length="302" mass="35049">MSLLSKRWRWMWVSSPFLYFKGVTDIPPDEVYNPGWIFKFLDDCLTCHKKYMQVPETSITSFKFEEYYMLKHDGTRPVNDWLSFVVQRKVKELDLLCYNNYLLPQFVLNASSLTVLKLGSLKLEAPYASTFPSLKVLSLRHMKLDSKSLQNLISGCPIIEDLDLRIDLVFDVSKTLKNPSLLNVNFPKQWLESLISNLPLLERFAFVCRNSEFHNVSIRSHSLQSLLISVRTFTETSNLDCLKKMKLFISPKQDYIFSESIRKTLSPPLPNLNRLDAFISNRGASFSELRLFALVCTFCRIS</sequence>
<protein>
    <recommendedName>
        <fullName evidence="1">F-box/LRR-repeat protein 15/At3g58940/PEG3-like LRR domain-containing protein</fullName>
    </recommendedName>
</protein>
<evidence type="ECO:0000259" key="1">
    <source>
        <dbReference type="Pfam" id="PF24758"/>
    </source>
</evidence>
<dbReference type="AlphaFoldDB" id="A0A8K0HRZ9"/>
<evidence type="ECO:0000313" key="3">
    <source>
        <dbReference type="Proteomes" id="UP000796880"/>
    </source>
</evidence>
<name>A0A8K0HRZ9_9ROSA</name>
<comment type="caution">
    <text evidence="2">The sequence shown here is derived from an EMBL/GenBank/DDBJ whole genome shotgun (WGS) entry which is preliminary data.</text>
</comment>
<dbReference type="InterPro" id="IPR055411">
    <property type="entry name" value="LRR_FXL15/At3g58940/PEG3-like"/>
</dbReference>
<accession>A0A8K0HRZ9</accession>
<dbReference type="OrthoDB" id="612216at2759"/>
<dbReference type="PANTHER" id="PTHR31900:SF34">
    <property type="entry name" value="EMB|CAB62440.1-RELATED"/>
    <property type="match status" value="1"/>
</dbReference>
<proteinExistence type="predicted"/>